<dbReference type="GeneID" id="62697043"/>
<dbReference type="EC" id="2.3.1.275" evidence="10"/>
<evidence type="ECO:0000256" key="2">
    <source>
        <dbReference type="ARBA" id="ARBA00022516"/>
    </source>
</evidence>
<keyword evidence="7 10" id="KW-0472">Membrane</keyword>
<feature type="transmembrane region" description="Helical" evidence="10">
    <location>
        <begin position="47"/>
        <end position="74"/>
    </location>
</feature>
<comment type="similarity">
    <text evidence="10">Belongs to the PlsY family.</text>
</comment>
<evidence type="ECO:0000256" key="6">
    <source>
        <dbReference type="ARBA" id="ARBA00023098"/>
    </source>
</evidence>
<comment type="subunit">
    <text evidence="10">Probably interacts with PlsX.</text>
</comment>
<sequence>MERFICVIIGYAFGLLQTGYLYGKLHHVDIRKQGSGNAGTTNALRTMGWKAGLVTLLGDCFKCVLAVVVVHLLYGKSHADMMPLLAMYAGMGVVLGHNYPFYLKFKGGKGIAATAGLIVSTTNVWMVLICLAAFVGVVGITRYVSLGSLLVVIIYLAEVVIYGQMGGFHVAQNYLYEMYGIAAFLMLSAFFKHRENIKRLLTGTENKLSVGKK</sequence>
<evidence type="ECO:0000256" key="10">
    <source>
        <dbReference type="HAMAP-Rule" id="MF_01043"/>
    </source>
</evidence>
<comment type="caution">
    <text evidence="11">The sequence shown here is derived from an EMBL/GenBank/DDBJ whole genome shotgun (WGS) entry which is preliminary data.</text>
</comment>
<keyword evidence="5 10" id="KW-1133">Transmembrane helix</keyword>
<comment type="pathway">
    <text evidence="10">Lipid metabolism; phospholipid metabolism.</text>
</comment>
<dbReference type="SMART" id="SM01207">
    <property type="entry name" value="G3P_acyltransf"/>
    <property type="match status" value="1"/>
</dbReference>
<dbReference type="GO" id="GO:0043772">
    <property type="term" value="F:acyl-phosphate glycerol-3-phosphate acyltransferase activity"/>
    <property type="evidence" value="ECO:0007669"/>
    <property type="project" value="UniProtKB-UniRule"/>
</dbReference>
<evidence type="ECO:0000256" key="9">
    <source>
        <dbReference type="ARBA" id="ARBA00023264"/>
    </source>
</evidence>
<reference evidence="11 12" key="1">
    <citation type="submission" date="2019-08" db="EMBL/GenBank/DDBJ databases">
        <title>In-depth cultivation of the pig gut microbiome towards novel bacterial diversity and tailored functional studies.</title>
        <authorList>
            <person name="Wylensek D."/>
            <person name="Hitch T.C.A."/>
            <person name="Clavel T."/>
        </authorList>
    </citation>
    <scope>NUCLEOTIDE SEQUENCE [LARGE SCALE GENOMIC DNA]</scope>
    <source>
        <strain evidence="11 12">BL-389-WT-3D</strain>
    </source>
</reference>
<evidence type="ECO:0000256" key="7">
    <source>
        <dbReference type="ARBA" id="ARBA00023136"/>
    </source>
</evidence>
<evidence type="ECO:0000313" key="12">
    <source>
        <dbReference type="Proteomes" id="UP000462363"/>
    </source>
</evidence>
<protein>
    <recommendedName>
        <fullName evidence="10">Glycerol-3-phosphate acyltransferase</fullName>
    </recommendedName>
    <alternativeName>
        <fullName evidence="10">Acyl-PO4 G3P acyltransferase</fullName>
    </alternativeName>
    <alternativeName>
        <fullName evidence="10">Acyl-phosphate--glycerol-3-phosphate acyltransferase</fullName>
    </alternativeName>
    <alternativeName>
        <fullName evidence="10">G3P acyltransferase</fullName>
        <shortName evidence="10">GPAT</shortName>
        <ecNumber evidence="10">2.3.1.275</ecNumber>
    </alternativeName>
    <alternativeName>
        <fullName evidence="10">Lysophosphatidic acid synthase</fullName>
        <shortName evidence="10">LPA synthase</shortName>
    </alternativeName>
</protein>
<dbReference type="Pfam" id="PF02660">
    <property type="entry name" value="G3P_acyltransf"/>
    <property type="match status" value="1"/>
</dbReference>
<feature type="transmembrane region" description="Helical" evidence="10">
    <location>
        <begin position="111"/>
        <end position="136"/>
    </location>
</feature>
<name>A0A844FD51_CLOSV</name>
<feature type="transmembrane region" description="Helical" evidence="10">
    <location>
        <begin position="81"/>
        <end position="99"/>
    </location>
</feature>
<evidence type="ECO:0000256" key="5">
    <source>
        <dbReference type="ARBA" id="ARBA00022989"/>
    </source>
</evidence>
<keyword evidence="9 10" id="KW-1208">Phospholipid metabolism</keyword>
<dbReference type="EMBL" id="VUMB01000054">
    <property type="protein sequence ID" value="MSS41835.1"/>
    <property type="molecule type" value="Genomic_DNA"/>
</dbReference>
<dbReference type="NCBIfam" id="TIGR00023">
    <property type="entry name" value="glycerol-3-phosphate 1-O-acyltransferase PlsY"/>
    <property type="match status" value="1"/>
</dbReference>
<comment type="catalytic activity">
    <reaction evidence="10">
        <text>an acyl phosphate + sn-glycerol 3-phosphate = a 1-acyl-sn-glycero-3-phosphate + phosphate</text>
        <dbReference type="Rhea" id="RHEA:34075"/>
        <dbReference type="ChEBI" id="CHEBI:43474"/>
        <dbReference type="ChEBI" id="CHEBI:57597"/>
        <dbReference type="ChEBI" id="CHEBI:57970"/>
        <dbReference type="ChEBI" id="CHEBI:59918"/>
        <dbReference type="EC" id="2.3.1.275"/>
    </reaction>
</comment>
<keyword evidence="8 10" id="KW-0594">Phospholipid biosynthesis</keyword>
<dbReference type="PANTHER" id="PTHR30309:SF0">
    <property type="entry name" value="GLYCEROL-3-PHOSPHATE ACYLTRANSFERASE-RELATED"/>
    <property type="match status" value="1"/>
</dbReference>
<keyword evidence="1 10" id="KW-1003">Cell membrane</keyword>
<dbReference type="PANTHER" id="PTHR30309">
    <property type="entry name" value="INNER MEMBRANE PROTEIN YGIH"/>
    <property type="match status" value="1"/>
</dbReference>
<dbReference type="AlphaFoldDB" id="A0A844FD51"/>
<dbReference type="GO" id="GO:0005886">
    <property type="term" value="C:plasma membrane"/>
    <property type="evidence" value="ECO:0007669"/>
    <property type="project" value="UniProtKB-SubCell"/>
</dbReference>
<keyword evidence="3 10" id="KW-0808">Transferase</keyword>
<dbReference type="HAMAP" id="MF_01043">
    <property type="entry name" value="PlsY"/>
    <property type="match status" value="1"/>
</dbReference>
<evidence type="ECO:0000313" key="11">
    <source>
        <dbReference type="EMBL" id="MSS41835.1"/>
    </source>
</evidence>
<evidence type="ECO:0000256" key="1">
    <source>
        <dbReference type="ARBA" id="ARBA00022475"/>
    </source>
</evidence>
<keyword evidence="4 10" id="KW-0812">Transmembrane</keyword>
<evidence type="ECO:0000256" key="4">
    <source>
        <dbReference type="ARBA" id="ARBA00022692"/>
    </source>
</evidence>
<feature type="transmembrane region" description="Helical" evidence="10">
    <location>
        <begin position="174"/>
        <end position="191"/>
    </location>
</feature>
<organism evidence="11 12">
    <name type="scientific">Clostridium scindens (strain JCM 10418 / VPI 12708)</name>
    <dbReference type="NCBI Taxonomy" id="29347"/>
    <lineage>
        <taxon>Bacteria</taxon>
        <taxon>Bacillati</taxon>
        <taxon>Bacillota</taxon>
        <taxon>Clostridia</taxon>
        <taxon>Lachnospirales</taxon>
        <taxon>Lachnospiraceae</taxon>
    </lineage>
</organism>
<accession>A0A844FD51</accession>
<keyword evidence="11" id="KW-0012">Acyltransferase</keyword>
<evidence type="ECO:0000256" key="3">
    <source>
        <dbReference type="ARBA" id="ARBA00022679"/>
    </source>
</evidence>
<keyword evidence="6 10" id="KW-0443">Lipid metabolism</keyword>
<comment type="subcellular location">
    <subcellularLocation>
        <location evidence="10">Cell membrane</location>
        <topology evidence="10">Multi-pass membrane protein</topology>
    </subcellularLocation>
</comment>
<gene>
    <name evidence="10 11" type="primary">plsY</name>
    <name evidence="11" type="ORF">FYJ37_16250</name>
</gene>
<dbReference type="GO" id="GO:0008654">
    <property type="term" value="P:phospholipid biosynthetic process"/>
    <property type="evidence" value="ECO:0007669"/>
    <property type="project" value="UniProtKB-UniRule"/>
</dbReference>
<dbReference type="RefSeq" id="WP_004606249.1">
    <property type="nucleotide sequence ID" value="NZ_AP024846.1"/>
</dbReference>
<proteinExistence type="inferred from homology"/>
<dbReference type="UniPathway" id="UPA00085"/>
<dbReference type="Proteomes" id="UP000462363">
    <property type="component" value="Unassembled WGS sequence"/>
</dbReference>
<evidence type="ECO:0000256" key="8">
    <source>
        <dbReference type="ARBA" id="ARBA00023209"/>
    </source>
</evidence>
<comment type="function">
    <text evidence="10">Catalyzes the transfer of an acyl group from acyl-phosphate (acyl-PO(4)) to glycerol-3-phosphate (G3P) to form lysophosphatidic acid (LPA). This enzyme utilizes acyl-phosphate as fatty acyl donor, but not acyl-CoA or acyl-ACP.</text>
</comment>
<keyword evidence="2 10" id="KW-0444">Lipid biosynthesis</keyword>
<dbReference type="InterPro" id="IPR003811">
    <property type="entry name" value="G3P_acylTferase_PlsY"/>
</dbReference>
<feature type="transmembrane region" description="Helical" evidence="10">
    <location>
        <begin position="143"/>
        <end position="162"/>
    </location>
</feature>